<keyword evidence="4" id="KW-1185">Reference proteome</keyword>
<dbReference type="Gene3D" id="1.10.260.40">
    <property type="entry name" value="lambda repressor-like DNA-binding domains"/>
    <property type="match status" value="1"/>
</dbReference>
<sequence>MRNLKSLRVKHDLNQNKIAQKLGISVVSYRNKENEHTQFTLKEAKKISEIFNTSIEEIFFKNEVYKKETNDQHSA</sequence>
<dbReference type="GO" id="GO:0003677">
    <property type="term" value="F:DNA binding"/>
    <property type="evidence" value="ECO:0007669"/>
    <property type="project" value="UniProtKB-KW"/>
</dbReference>
<dbReference type="SMART" id="SM00530">
    <property type="entry name" value="HTH_XRE"/>
    <property type="match status" value="1"/>
</dbReference>
<dbReference type="PANTHER" id="PTHR46558">
    <property type="entry name" value="TRACRIPTIONAL REGULATORY PROTEIN-RELATED-RELATED"/>
    <property type="match status" value="1"/>
</dbReference>
<proteinExistence type="predicted"/>
<dbReference type="PROSITE" id="PS50943">
    <property type="entry name" value="HTH_CROC1"/>
    <property type="match status" value="1"/>
</dbReference>
<reference evidence="3 4" key="1">
    <citation type="submission" date="2019-03" db="EMBL/GenBank/DDBJ databases">
        <title>Genomic Encyclopedia of Type Strains, Phase IV (KMG-IV): sequencing the most valuable type-strain genomes for metagenomic binning, comparative biology and taxonomic classification.</title>
        <authorList>
            <person name="Goeker M."/>
        </authorList>
    </citation>
    <scope>NUCLEOTIDE SEQUENCE [LARGE SCALE GENOMIC DNA]</scope>
    <source>
        <strain evidence="3 4">DSM 102940</strain>
    </source>
</reference>
<comment type="caution">
    <text evidence="3">The sequence shown here is derived from an EMBL/GenBank/DDBJ whole genome shotgun (WGS) entry which is preliminary data.</text>
</comment>
<dbReference type="SUPFAM" id="SSF47413">
    <property type="entry name" value="lambda repressor-like DNA-binding domains"/>
    <property type="match status" value="1"/>
</dbReference>
<name>A0A4R2L528_9FIRM</name>
<evidence type="ECO:0000259" key="2">
    <source>
        <dbReference type="PROSITE" id="PS50943"/>
    </source>
</evidence>
<dbReference type="InterPro" id="IPR010982">
    <property type="entry name" value="Lambda_DNA-bd_dom_sf"/>
</dbReference>
<accession>A0A4R2L528</accession>
<dbReference type="PANTHER" id="PTHR46558:SF4">
    <property type="entry name" value="DNA-BIDING PHAGE PROTEIN"/>
    <property type="match status" value="1"/>
</dbReference>
<dbReference type="CDD" id="cd00093">
    <property type="entry name" value="HTH_XRE"/>
    <property type="match status" value="1"/>
</dbReference>
<dbReference type="EMBL" id="SLWV01000003">
    <property type="protein sequence ID" value="TCO79099.1"/>
    <property type="molecule type" value="Genomic_DNA"/>
</dbReference>
<keyword evidence="1 3" id="KW-0238">DNA-binding</keyword>
<dbReference type="OrthoDB" id="1757480at2"/>
<protein>
    <submittedName>
        <fullName evidence="3">DNA-binding XRE family transcriptional regulator</fullName>
    </submittedName>
</protein>
<organism evidence="3 4">
    <name type="scientific">Marinisporobacter balticus</name>
    <dbReference type="NCBI Taxonomy" id="2018667"/>
    <lineage>
        <taxon>Bacteria</taxon>
        <taxon>Bacillati</taxon>
        <taxon>Bacillota</taxon>
        <taxon>Clostridia</taxon>
        <taxon>Peptostreptococcales</taxon>
        <taxon>Thermotaleaceae</taxon>
        <taxon>Marinisporobacter</taxon>
    </lineage>
</organism>
<dbReference type="Pfam" id="PF01381">
    <property type="entry name" value="HTH_3"/>
    <property type="match status" value="1"/>
</dbReference>
<evidence type="ECO:0000313" key="4">
    <source>
        <dbReference type="Proteomes" id="UP000294919"/>
    </source>
</evidence>
<evidence type="ECO:0000313" key="3">
    <source>
        <dbReference type="EMBL" id="TCO79099.1"/>
    </source>
</evidence>
<feature type="domain" description="HTH cro/C1-type" evidence="2">
    <location>
        <begin position="4"/>
        <end position="58"/>
    </location>
</feature>
<dbReference type="InterPro" id="IPR001387">
    <property type="entry name" value="Cro/C1-type_HTH"/>
</dbReference>
<evidence type="ECO:0000256" key="1">
    <source>
        <dbReference type="ARBA" id="ARBA00023125"/>
    </source>
</evidence>
<gene>
    <name evidence="3" type="ORF">EV214_103151</name>
</gene>
<dbReference type="AlphaFoldDB" id="A0A4R2L528"/>
<dbReference type="RefSeq" id="WP_132242825.1">
    <property type="nucleotide sequence ID" value="NZ_SLWV01000003.1"/>
</dbReference>
<dbReference type="Proteomes" id="UP000294919">
    <property type="component" value="Unassembled WGS sequence"/>
</dbReference>